<sequence>MIAAIGSGVGNLGTSLIRKGHGDSKSEHSGDGKPAGGNDGKPAGGNDGKPAGGNDRADNRTVSNDQLQDNSQSAAQSEAFQSILRSFAFQFANDAMAEADEALDDTEDA</sequence>
<organism evidence="2 3">
    <name type="scientific">Mesorhizobium wenxiniae</name>
    <dbReference type="NCBI Taxonomy" id="2014805"/>
    <lineage>
        <taxon>Bacteria</taxon>
        <taxon>Pseudomonadati</taxon>
        <taxon>Pseudomonadota</taxon>
        <taxon>Alphaproteobacteria</taxon>
        <taxon>Hyphomicrobiales</taxon>
        <taxon>Phyllobacteriaceae</taxon>
        <taxon>Mesorhizobium</taxon>
    </lineage>
</organism>
<feature type="compositionally biased region" description="Polar residues" evidence="1">
    <location>
        <begin position="60"/>
        <end position="70"/>
    </location>
</feature>
<feature type="region of interest" description="Disordered" evidence="1">
    <location>
        <begin position="1"/>
        <end position="77"/>
    </location>
</feature>
<comment type="caution">
    <text evidence="2">The sequence shown here is derived from an EMBL/GenBank/DDBJ whole genome shotgun (WGS) entry which is preliminary data.</text>
</comment>
<feature type="compositionally biased region" description="Gly residues" evidence="1">
    <location>
        <begin position="33"/>
        <end position="51"/>
    </location>
</feature>
<gene>
    <name evidence="2" type="ORF">CIT31_28150</name>
</gene>
<evidence type="ECO:0000313" key="3">
    <source>
        <dbReference type="Proteomes" id="UP000215931"/>
    </source>
</evidence>
<dbReference type="EMBL" id="NPKH01000035">
    <property type="protein sequence ID" value="PAP92424.1"/>
    <property type="molecule type" value="Genomic_DNA"/>
</dbReference>
<proteinExistence type="predicted"/>
<evidence type="ECO:0000313" key="2">
    <source>
        <dbReference type="EMBL" id="PAP92424.1"/>
    </source>
</evidence>
<keyword evidence="3" id="KW-1185">Reference proteome</keyword>
<feature type="compositionally biased region" description="Basic and acidic residues" evidence="1">
    <location>
        <begin position="20"/>
        <end position="31"/>
    </location>
</feature>
<dbReference type="Proteomes" id="UP000215931">
    <property type="component" value="Unassembled WGS sequence"/>
</dbReference>
<dbReference type="RefSeq" id="WP_091595908.1">
    <property type="nucleotide sequence ID" value="NZ_NPKH01000035.1"/>
</dbReference>
<dbReference type="AlphaFoldDB" id="A0A271KAA1"/>
<evidence type="ECO:0008006" key="4">
    <source>
        <dbReference type="Google" id="ProtNLM"/>
    </source>
</evidence>
<evidence type="ECO:0000256" key="1">
    <source>
        <dbReference type="SAM" id="MobiDB-lite"/>
    </source>
</evidence>
<accession>A0A271KAA1</accession>
<name>A0A271KAA1_9HYPH</name>
<reference evidence="2 3" key="1">
    <citation type="submission" date="2017-08" db="EMBL/GenBank/DDBJ databases">
        <title>Mesorhizobium wenxinae sp. nov., a novel rhizobial species isolated from root nodules of chickpea (Cicer arietinum L.).</title>
        <authorList>
            <person name="Zhang J."/>
        </authorList>
    </citation>
    <scope>NUCLEOTIDE SEQUENCE [LARGE SCALE GENOMIC DNA]</scope>
    <source>
        <strain evidence="3">WYCCWR 10019</strain>
    </source>
</reference>
<protein>
    <recommendedName>
        <fullName evidence="4">Nodulation protein NopC</fullName>
    </recommendedName>
</protein>